<name>A0A2M3ZXR0_9DIPT</name>
<sequence length="69" mass="7644">MLGSPLHAVAYRTVVIVSSAEWYCFHFPPLHVNMKPSKLYEVAPELLLASISGVLGETRLITSDDYIPV</sequence>
<accession>A0A2M3ZXR0</accession>
<proteinExistence type="predicted"/>
<dbReference type="EMBL" id="GGFM01012534">
    <property type="protein sequence ID" value="MBW33285.1"/>
    <property type="molecule type" value="Transcribed_RNA"/>
</dbReference>
<evidence type="ECO:0000313" key="1">
    <source>
        <dbReference type="EMBL" id="MBW33285.1"/>
    </source>
</evidence>
<reference evidence="1" key="1">
    <citation type="submission" date="2018-01" db="EMBL/GenBank/DDBJ databases">
        <title>An insight into the sialome of Amazonian anophelines.</title>
        <authorList>
            <person name="Ribeiro J.M."/>
            <person name="Scarpassa V."/>
            <person name="Calvo E."/>
        </authorList>
    </citation>
    <scope>NUCLEOTIDE SEQUENCE</scope>
    <source>
        <tissue evidence="1">Salivary glands</tissue>
    </source>
</reference>
<protein>
    <submittedName>
        <fullName evidence="1">Putative secreted peptide</fullName>
    </submittedName>
</protein>
<dbReference type="AlphaFoldDB" id="A0A2M3ZXR0"/>
<organism evidence="1">
    <name type="scientific">Anopheles braziliensis</name>
    <dbReference type="NCBI Taxonomy" id="58242"/>
    <lineage>
        <taxon>Eukaryota</taxon>
        <taxon>Metazoa</taxon>
        <taxon>Ecdysozoa</taxon>
        <taxon>Arthropoda</taxon>
        <taxon>Hexapoda</taxon>
        <taxon>Insecta</taxon>
        <taxon>Pterygota</taxon>
        <taxon>Neoptera</taxon>
        <taxon>Endopterygota</taxon>
        <taxon>Diptera</taxon>
        <taxon>Nematocera</taxon>
        <taxon>Culicoidea</taxon>
        <taxon>Culicidae</taxon>
        <taxon>Anophelinae</taxon>
        <taxon>Anopheles</taxon>
    </lineage>
</organism>